<sequence length="68" mass="7407">MTNLVSTGENPISPRPNHAPRPAKAALHLPQPPGQPPLCHNCPRDLFSLFLLLCAGPLSFPDTRKEDL</sequence>
<accession>A0A9P6AJG4</accession>
<protein>
    <submittedName>
        <fullName evidence="2">Uncharacterized protein</fullName>
    </submittedName>
</protein>
<feature type="non-terminal residue" evidence="2">
    <location>
        <position position="68"/>
    </location>
</feature>
<comment type="caution">
    <text evidence="2">The sequence shown here is derived from an EMBL/GenBank/DDBJ whole genome shotgun (WGS) entry which is preliminary data.</text>
</comment>
<reference evidence="2" key="1">
    <citation type="journal article" date="2020" name="Nat. Commun.">
        <title>Large-scale genome sequencing of mycorrhizal fungi provides insights into the early evolution of symbiotic traits.</title>
        <authorList>
            <person name="Miyauchi S."/>
            <person name="Kiss E."/>
            <person name="Kuo A."/>
            <person name="Drula E."/>
            <person name="Kohler A."/>
            <person name="Sanchez-Garcia M."/>
            <person name="Morin E."/>
            <person name="Andreopoulos B."/>
            <person name="Barry K.W."/>
            <person name="Bonito G."/>
            <person name="Buee M."/>
            <person name="Carver A."/>
            <person name="Chen C."/>
            <person name="Cichocki N."/>
            <person name="Clum A."/>
            <person name="Culley D."/>
            <person name="Crous P.W."/>
            <person name="Fauchery L."/>
            <person name="Girlanda M."/>
            <person name="Hayes R.D."/>
            <person name="Keri Z."/>
            <person name="LaButti K."/>
            <person name="Lipzen A."/>
            <person name="Lombard V."/>
            <person name="Magnuson J."/>
            <person name="Maillard F."/>
            <person name="Murat C."/>
            <person name="Nolan M."/>
            <person name="Ohm R.A."/>
            <person name="Pangilinan J."/>
            <person name="Pereira M.F."/>
            <person name="Perotto S."/>
            <person name="Peter M."/>
            <person name="Pfister S."/>
            <person name="Riley R."/>
            <person name="Sitrit Y."/>
            <person name="Stielow J.B."/>
            <person name="Szollosi G."/>
            <person name="Zifcakova L."/>
            <person name="Stursova M."/>
            <person name="Spatafora J.W."/>
            <person name="Tedersoo L."/>
            <person name="Vaario L.M."/>
            <person name="Yamada A."/>
            <person name="Yan M."/>
            <person name="Wang P."/>
            <person name="Xu J."/>
            <person name="Bruns T."/>
            <person name="Baldrian P."/>
            <person name="Vilgalys R."/>
            <person name="Dunand C."/>
            <person name="Henrissat B."/>
            <person name="Grigoriev I.V."/>
            <person name="Hibbett D."/>
            <person name="Nagy L.G."/>
            <person name="Martin F.M."/>
        </authorList>
    </citation>
    <scope>NUCLEOTIDE SEQUENCE</scope>
    <source>
        <strain evidence="2">UP504</strain>
    </source>
</reference>
<feature type="region of interest" description="Disordered" evidence="1">
    <location>
        <begin position="1"/>
        <end position="32"/>
    </location>
</feature>
<dbReference type="AlphaFoldDB" id="A0A9P6AJG4"/>
<evidence type="ECO:0000313" key="2">
    <source>
        <dbReference type="EMBL" id="KAF9506952.1"/>
    </source>
</evidence>
<feature type="compositionally biased region" description="Polar residues" evidence="1">
    <location>
        <begin position="1"/>
        <end position="10"/>
    </location>
</feature>
<evidence type="ECO:0000313" key="3">
    <source>
        <dbReference type="Proteomes" id="UP000886523"/>
    </source>
</evidence>
<name>A0A9P6AJG4_9AGAM</name>
<keyword evidence="3" id="KW-1185">Reference proteome</keyword>
<dbReference type="EMBL" id="MU129094">
    <property type="protein sequence ID" value="KAF9506952.1"/>
    <property type="molecule type" value="Genomic_DNA"/>
</dbReference>
<organism evidence="2 3">
    <name type="scientific">Hydnum rufescens UP504</name>
    <dbReference type="NCBI Taxonomy" id="1448309"/>
    <lineage>
        <taxon>Eukaryota</taxon>
        <taxon>Fungi</taxon>
        <taxon>Dikarya</taxon>
        <taxon>Basidiomycota</taxon>
        <taxon>Agaricomycotina</taxon>
        <taxon>Agaricomycetes</taxon>
        <taxon>Cantharellales</taxon>
        <taxon>Hydnaceae</taxon>
        <taxon>Hydnum</taxon>
    </lineage>
</organism>
<gene>
    <name evidence="2" type="ORF">BS47DRAFT_1352319</name>
</gene>
<proteinExistence type="predicted"/>
<evidence type="ECO:0000256" key="1">
    <source>
        <dbReference type="SAM" id="MobiDB-lite"/>
    </source>
</evidence>
<dbReference type="Proteomes" id="UP000886523">
    <property type="component" value="Unassembled WGS sequence"/>
</dbReference>